<keyword evidence="3" id="KW-0507">mRNA processing</keyword>
<dbReference type="PANTHER" id="PTHR14152:SF5">
    <property type="entry name" value="U4_U6.U5 TRI-SNRNP-ASSOCIATED PROTEIN 1"/>
    <property type="match status" value="1"/>
</dbReference>
<feature type="compositionally biased region" description="Basic and acidic residues" evidence="7">
    <location>
        <begin position="411"/>
        <end position="434"/>
    </location>
</feature>
<keyword evidence="5" id="KW-0539">Nucleus</keyword>
<dbReference type="eggNOG" id="KOG2217">
    <property type="taxonomic scope" value="Eukaryota"/>
</dbReference>
<evidence type="ECO:0000256" key="7">
    <source>
        <dbReference type="SAM" id="MobiDB-lite"/>
    </source>
</evidence>
<feature type="region of interest" description="Disordered" evidence="7">
    <location>
        <begin position="547"/>
        <end position="597"/>
    </location>
</feature>
<feature type="region of interest" description="Disordered" evidence="7">
    <location>
        <begin position="718"/>
        <end position="748"/>
    </location>
</feature>
<feature type="region of interest" description="Disordered" evidence="7">
    <location>
        <begin position="335"/>
        <end position="487"/>
    </location>
</feature>
<dbReference type="STRING" id="41875.K8FD45"/>
<keyword evidence="4" id="KW-0508">mRNA splicing</keyword>
<feature type="compositionally biased region" description="Acidic residues" evidence="7">
    <location>
        <begin position="448"/>
        <end position="461"/>
    </location>
</feature>
<evidence type="ECO:0000256" key="4">
    <source>
        <dbReference type="ARBA" id="ARBA00023187"/>
    </source>
</evidence>
<accession>K8FD45</accession>
<dbReference type="GO" id="GO:0046540">
    <property type="term" value="C:U4/U6 x U5 tri-snRNP complex"/>
    <property type="evidence" value="ECO:0007669"/>
    <property type="project" value="InterPro"/>
</dbReference>
<dbReference type="OrthoDB" id="5583at2759"/>
<dbReference type="GO" id="GO:0045292">
    <property type="term" value="P:mRNA cis splicing, via spliceosome"/>
    <property type="evidence" value="ECO:0007669"/>
    <property type="project" value="TreeGrafter"/>
</dbReference>
<feature type="region of interest" description="Disordered" evidence="7">
    <location>
        <begin position="266"/>
        <end position="293"/>
    </location>
</feature>
<evidence type="ECO:0008006" key="10">
    <source>
        <dbReference type="Google" id="ProtNLM"/>
    </source>
</evidence>
<feature type="compositionally biased region" description="Basic and acidic residues" evidence="7">
    <location>
        <begin position="1"/>
        <end position="10"/>
    </location>
</feature>
<comment type="subcellular location">
    <subcellularLocation>
        <location evidence="1">Nucleus</location>
    </subcellularLocation>
</comment>
<evidence type="ECO:0000256" key="6">
    <source>
        <dbReference type="SAM" id="Coils"/>
    </source>
</evidence>
<dbReference type="KEGG" id="bpg:Bathy16g01370"/>
<protein>
    <recommendedName>
        <fullName evidence="10">SART-1 family protein</fullName>
    </recommendedName>
</protein>
<evidence type="ECO:0000313" key="8">
    <source>
        <dbReference type="EMBL" id="CCO20113.1"/>
    </source>
</evidence>
<organism evidence="8 9">
    <name type="scientific">Bathycoccus prasinos</name>
    <dbReference type="NCBI Taxonomy" id="41875"/>
    <lineage>
        <taxon>Eukaryota</taxon>
        <taxon>Viridiplantae</taxon>
        <taxon>Chlorophyta</taxon>
        <taxon>Mamiellophyceae</taxon>
        <taxon>Mamiellales</taxon>
        <taxon>Bathycoccaceae</taxon>
        <taxon>Bathycoccus</taxon>
    </lineage>
</organism>
<evidence type="ECO:0000256" key="1">
    <source>
        <dbReference type="ARBA" id="ARBA00004123"/>
    </source>
</evidence>
<feature type="compositionally biased region" description="Polar residues" evidence="7">
    <location>
        <begin position="18"/>
        <end position="30"/>
    </location>
</feature>
<dbReference type="Pfam" id="PF19252">
    <property type="entry name" value="HIND"/>
    <property type="match status" value="1"/>
</dbReference>
<dbReference type="InterPro" id="IPR045347">
    <property type="entry name" value="HIND"/>
</dbReference>
<feature type="compositionally biased region" description="Basic and acidic residues" evidence="7">
    <location>
        <begin position="379"/>
        <end position="388"/>
    </location>
</feature>
<keyword evidence="6" id="KW-0175">Coiled coil</keyword>
<comment type="similarity">
    <text evidence="2">Belongs to the SNU66/SART1 family.</text>
</comment>
<dbReference type="AlphaFoldDB" id="K8FD45"/>
<evidence type="ECO:0000256" key="5">
    <source>
        <dbReference type="ARBA" id="ARBA00023242"/>
    </source>
</evidence>
<dbReference type="GO" id="GO:0000481">
    <property type="term" value="P:maturation of 5S rRNA"/>
    <property type="evidence" value="ECO:0007669"/>
    <property type="project" value="TreeGrafter"/>
</dbReference>
<dbReference type="EMBL" id="FO082263">
    <property type="protein sequence ID" value="CCO20113.1"/>
    <property type="molecule type" value="Genomic_DNA"/>
</dbReference>
<dbReference type="PANTHER" id="PTHR14152">
    <property type="entry name" value="SQUAMOUS CELL CARCINOMA ANTIGEN RECOGNISED BY CYTOTOXIC T LYMPHOCYTES"/>
    <property type="match status" value="1"/>
</dbReference>
<feature type="compositionally biased region" description="Basic and acidic residues" evidence="7">
    <location>
        <begin position="568"/>
        <end position="577"/>
    </location>
</feature>
<sequence>MSRRSGKEKEGNEEEAMMTTNTNVLSKKSDLSLSIAETNNLRKKLGLAPLKMDSNPPKDDEDDDTDGVKAAEKILKEKEEKKLLELKRTEELREKLNERKAKKLREEDHERARKLYEGEGTEEEDAKAWVEKSRTMKKKSKKKRTTAADIIASRYEEEEEEHVSVEYTEKDLAGLKVDRAALEHVAEERGIHYEGEGGVVLTLADKSILDSDSEDELENVQIAERERVLKNKKLAGKGNKKDEIMREDEDELTGLKEKKILSKYDDEYGEEEKDERFATLDGTGGVQKDAEEIRKRNARELKLRMAGLVKGELTSAEVSKTATQIDAYTKEEEELMKFNSKKKKKGKGGKEDKPKKMRKKKKKKENEDSDDEDGGFDVSKLESDELAKEANAAGTHRRSRKNGGGNAGEEQPSRDDEAWAKAMDKARDNVDEKILANLAGDTKKGDEEPLDFAAEEEDDELERALASARETKKKEKQIVPANGEQSLFQRIAKLEREKPTDMNADNDEKNDKNLALTDVAEFCRGVGADTSGGDDENNAFVARGKTSKNLKRKRANHVEEDAEGEVIDWEKARADKLPDEEDEDAPQIVQSVDGAVDVKMEDGEGAVKEEEKPKIHPSRRIGIGLASILQDMKASGQLEDKGPRWSGRANDLKDHHDRKRVLEASGVIEEQDGGGPSSETRKFNFKLDKYDEFGRTLTPKEAFRELCWKFHGKAPGAKAKEKRLRKYEEEQNALRGGDSNKAGSTIERMQAVQKTTGDSFVVLSGKISEGQRRNAK</sequence>
<evidence type="ECO:0000313" key="9">
    <source>
        <dbReference type="Proteomes" id="UP000198341"/>
    </source>
</evidence>
<dbReference type="InterPro" id="IPR005011">
    <property type="entry name" value="SNU66/SART1"/>
</dbReference>
<dbReference type="RefSeq" id="XP_007508496.1">
    <property type="nucleotide sequence ID" value="XM_007508434.1"/>
</dbReference>
<feature type="region of interest" description="Disordered" evidence="7">
    <location>
        <begin position="1"/>
        <end position="30"/>
    </location>
</feature>
<dbReference type="Pfam" id="PF03343">
    <property type="entry name" value="SART-1"/>
    <property type="match status" value="1"/>
</dbReference>
<feature type="coiled-coil region" evidence="6">
    <location>
        <begin position="75"/>
        <end position="106"/>
    </location>
</feature>
<feature type="region of interest" description="Disordered" evidence="7">
    <location>
        <begin position="635"/>
        <end position="682"/>
    </location>
</feature>
<reference evidence="8 9" key="1">
    <citation type="submission" date="2011-10" db="EMBL/GenBank/DDBJ databases">
        <authorList>
            <person name="Genoscope - CEA"/>
        </authorList>
    </citation>
    <scope>NUCLEOTIDE SEQUENCE [LARGE SCALE GENOMIC DNA]</scope>
    <source>
        <strain evidence="8 9">RCC 1105</strain>
    </source>
</reference>
<evidence type="ECO:0000256" key="2">
    <source>
        <dbReference type="ARBA" id="ARBA00006076"/>
    </source>
</evidence>
<proteinExistence type="inferred from homology"/>
<feature type="region of interest" description="Disordered" evidence="7">
    <location>
        <begin position="44"/>
        <end position="71"/>
    </location>
</feature>
<name>K8FD45_9CHLO</name>
<gene>
    <name evidence="8" type="ordered locus">Bathy16g01370</name>
</gene>
<dbReference type="GeneID" id="19011201"/>
<dbReference type="Proteomes" id="UP000198341">
    <property type="component" value="Chromosome 16"/>
</dbReference>
<keyword evidence="9" id="KW-1185">Reference proteome</keyword>
<evidence type="ECO:0000256" key="3">
    <source>
        <dbReference type="ARBA" id="ARBA00022664"/>
    </source>
</evidence>